<protein>
    <submittedName>
        <fullName evidence="10">G protein signaling modulator 1a</fullName>
    </submittedName>
</protein>
<evidence type="ECO:0000256" key="3">
    <source>
        <dbReference type="ARBA" id="ARBA00022475"/>
    </source>
</evidence>
<dbReference type="InterPro" id="IPR052386">
    <property type="entry name" value="GPSM"/>
</dbReference>
<evidence type="ECO:0000256" key="6">
    <source>
        <dbReference type="ARBA" id="ARBA00022737"/>
    </source>
</evidence>
<dbReference type="InterPro" id="IPR011990">
    <property type="entry name" value="TPR-like_helical_dom_sf"/>
</dbReference>
<accession>A0AAY5KM37</accession>
<reference evidence="10" key="2">
    <citation type="submission" date="2025-08" db="UniProtKB">
        <authorList>
            <consortium name="Ensembl"/>
        </authorList>
    </citation>
    <scope>IDENTIFICATION</scope>
</reference>
<keyword evidence="5" id="KW-0597">Phosphoprotein</keyword>
<evidence type="ECO:0000256" key="9">
    <source>
        <dbReference type="SAM" id="MobiDB-lite"/>
    </source>
</evidence>
<dbReference type="Pfam" id="PF02188">
    <property type="entry name" value="GoLoco"/>
    <property type="match status" value="3"/>
</dbReference>
<dbReference type="InterPro" id="IPR003109">
    <property type="entry name" value="GoLoco_motif"/>
</dbReference>
<dbReference type="AlphaFoldDB" id="A0AAY5KM37"/>
<evidence type="ECO:0000256" key="5">
    <source>
        <dbReference type="ARBA" id="ARBA00022553"/>
    </source>
</evidence>
<keyword evidence="8" id="KW-0472">Membrane</keyword>
<keyword evidence="7" id="KW-0802">TPR repeat</keyword>
<dbReference type="PANTHER" id="PTHR45954:SF2">
    <property type="entry name" value="G-PROTEIN-SIGNALING MODULATOR 1"/>
    <property type="match status" value="1"/>
</dbReference>
<reference evidence="10 11" key="1">
    <citation type="submission" date="2020-02" db="EMBL/GenBank/DDBJ databases">
        <title>Esox lucius (northern pike) genome, fEsoLuc1, primary haplotype.</title>
        <authorList>
            <person name="Myers G."/>
            <person name="Karagic N."/>
            <person name="Meyer A."/>
            <person name="Pippel M."/>
            <person name="Reichard M."/>
            <person name="Winkler S."/>
            <person name="Tracey A."/>
            <person name="Sims Y."/>
            <person name="Howe K."/>
            <person name="Rhie A."/>
            <person name="Formenti G."/>
            <person name="Durbin R."/>
            <person name="Fedrigo O."/>
            <person name="Jarvis E.D."/>
        </authorList>
    </citation>
    <scope>NUCLEOTIDE SEQUENCE [LARGE SCALE GENOMIC DNA]</scope>
</reference>
<dbReference type="SMART" id="SM00390">
    <property type="entry name" value="GoLoco"/>
    <property type="match status" value="3"/>
</dbReference>
<dbReference type="GO" id="GO:0016020">
    <property type="term" value="C:membrane"/>
    <property type="evidence" value="ECO:0007669"/>
    <property type="project" value="UniProtKB-SubCell"/>
</dbReference>
<reference evidence="10" key="3">
    <citation type="submission" date="2025-09" db="UniProtKB">
        <authorList>
            <consortium name="Ensembl"/>
        </authorList>
    </citation>
    <scope>IDENTIFICATION</scope>
</reference>
<evidence type="ECO:0000256" key="1">
    <source>
        <dbReference type="ARBA" id="ARBA00004370"/>
    </source>
</evidence>
<comment type="subcellular location">
    <subcellularLocation>
        <location evidence="2">Cytoplasm</location>
    </subcellularLocation>
    <subcellularLocation>
        <location evidence="1">Membrane</location>
    </subcellularLocation>
</comment>
<dbReference type="PROSITE" id="PS50877">
    <property type="entry name" value="GOLOCO"/>
    <property type="match status" value="3"/>
</dbReference>
<dbReference type="GO" id="GO:0000132">
    <property type="term" value="P:establishment of mitotic spindle orientation"/>
    <property type="evidence" value="ECO:0007669"/>
    <property type="project" value="TreeGrafter"/>
</dbReference>
<name>A0AAY5KM37_ESOLU</name>
<evidence type="ECO:0000256" key="2">
    <source>
        <dbReference type="ARBA" id="ARBA00004496"/>
    </source>
</evidence>
<dbReference type="GO" id="GO:0005092">
    <property type="term" value="F:GDP-dissociation inhibitor activity"/>
    <property type="evidence" value="ECO:0007669"/>
    <property type="project" value="TreeGrafter"/>
</dbReference>
<keyword evidence="4" id="KW-0963">Cytoplasm</keyword>
<evidence type="ECO:0000313" key="10">
    <source>
        <dbReference type="Ensembl" id="ENSELUP00000089949.1"/>
    </source>
</evidence>
<sequence>MDCFFHIMLDLYSSVMADQRCPFPLSPSVDRGSTCTPDSTLTLAQTEEFFDQIATSQSQRLNDQRASVSNFPELKIAHKNLGHQCATCAPQEPTDDFFNMLIKYQSTRIEDQRCSLPEPGCGALSGADEDFFSLIQKVQAKRMDEQRADLQADAQEGTDMKLSKPPAASS</sequence>
<evidence type="ECO:0000256" key="8">
    <source>
        <dbReference type="ARBA" id="ARBA00023136"/>
    </source>
</evidence>
<dbReference type="GO" id="GO:0001965">
    <property type="term" value="F:G-protein alpha-subunit binding"/>
    <property type="evidence" value="ECO:0007669"/>
    <property type="project" value="TreeGrafter"/>
</dbReference>
<feature type="region of interest" description="Disordered" evidence="9">
    <location>
        <begin position="143"/>
        <end position="170"/>
    </location>
</feature>
<dbReference type="Gene3D" id="1.25.40.10">
    <property type="entry name" value="Tetratricopeptide repeat domain"/>
    <property type="match status" value="2"/>
</dbReference>
<dbReference type="GO" id="GO:0005938">
    <property type="term" value="C:cell cortex"/>
    <property type="evidence" value="ECO:0007669"/>
    <property type="project" value="TreeGrafter"/>
</dbReference>
<keyword evidence="3" id="KW-1003">Cell membrane</keyword>
<keyword evidence="6" id="KW-0677">Repeat</keyword>
<dbReference type="PANTHER" id="PTHR45954">
    <property type="entry name" value="LD33695P"/>
    <property type="match status" value="1"/>
</dbReference>
<dbReference type="GeneTree" id="ENSGT00940000154667"/>
<evidence type="ECO:0000256" key="4">
    <source>
        <dbReference type="ARBA" id="ARBA00022490"/>
    </source>
</evidence>
<evidence type="ECO:0000256" key="7">
    <source>
        <dbReference type="ARBA" id="ARBA00022803"/>
    </source>
</evidence>
<dbReference type="Proteomes" id="UP000265140">
    <property type="component" value="Chromosome 13"/>
</dbReference>
<dbReference type="Ensembl" id="ENSELUT00000096553.1">
    <property type="protein sequence ID" value="ENSELUP00000089949.1"/>
    <property type="gene ID" value="ENSELUG00000044986.1"/>
</dbReference>
<evidence type="ECO:0000313" key="11">
    <source>
        <dbReference type="Proteomes" id="UP000265140"/>
    </source>
</evidence>
<keyword evidence="11" id="KW-1185">Reference proteome</keyword>
<proteinExistence type="predicted"/>
<organism evidence="10 11">
    <name type="scientific">Esox lucius</name>
    <name type="common">Northern pike</name>
    <dbReference type="NCBI Taxonomy" id="8010"/>
    <lineage>
        <taxon>Eukaryota</taxon>
        <taxon>Metazoa</taxon>
        <taxon>Chordata</taxon>
        <taxon>Craniata</taxon>
        <taxon>Vertebrata</taxon>
        <taxon>Euteleostomi</taxon>
        <taxon>Actinopterygii</taxon>
        <taxon>Neopterygii</taxon>
        <taxon>Teleostei</taxon>
        <taxon>Protacanthopterygii</taxon>
        <taxon>Esociformes</taxon>
        <taxon>Esocidae</taxon>
        <taxon>Esox</taxon>
    </lineage>
</organism>